<dbReference type="OrthoDB" id="21463at2759"/>
<dbReference type="GO" id="GO:0003735">
    <property type="term" value="F:structural constituent of ribosome"/>
    <property type="evidence" value="ECO:0007669"/>
    <property type="project" value="InterPro"/>
</dbReference>
<dbReference type="Pfam" id="PF01084">
    <property type="entry name" value="Ribosomal_S18"/>
    <property type="match status" value="1"/>
</dbReference>
<accession>A0A5N6K0F5</accession>
<dbReference type="GO" id="GO:0005763">
    <property type="term" value="C:mitochondrial small ribosomal subunit"/>
    <property type="evidence" value="ECO:0007669"/>
    <property type="project" value="TreeGrafter"/>
</dbReference>
<evidence type="ECO:0000256" key="2">
    <source>
        <dbReference type="ARBA" id="ARBA00022980"/>
    </source>
</evidence>
<dbReference type="InterPro" id="IPR036870">
    <property type="entry name" value="Ribosomal_bS18_sf"/>
</dbReference>
<proteinExistence type="inferred from homology"/>
<organism evidence="5 6">
    <name type="scientific">Monilinia laxa</name>
    <name type="common">Brown rot fungus</name>
    <name type="synonym">Sclerotinia laxa</name>
    <dbReference type="NCBI Taxonomy" id="61186"/>
    <lineage>
        <taxon>Eukaryota</taxon>
        <taxon>Fungi</taxon>
        <taxon>Dikarya</taxon>
        <taxon>Ascomycota</taxon>
        <taxon>Pezizomycotina</taxon>
        <taxon>Leotiomycetes</taxon>
        <taxon>Helotiales</taxon>
        <taxon>Sclerotiniaceae</taxon>
        <taxon>Monilinia</taxon>
    </lineage>
</organism>
<comment type="caution">
    <text evidence="5">The sequence shown here is derived from an EMBL/GenBank/DDBJ whole genome shotgun (WGS) entry which is preliminary data.</text>
</comment>
<dbReference type="PANTHER" id="PTHR13479:SF40">
    <property type="entry name" value="SMALL RIBOSOMAL SUBUNIT PROTEIN BS18M"/>
    <property type="match status" value="1"/>
</dbReference>
<keyword evidence="3" id="KW-0687">Ribonucleoprotein</keyword>
<comment type="similarity">
    <text evidence="1">Belongs to the bacterial ribosomal protein bS18 family.</text>
</comment>
<dbReference type="FunFam" id="4.10.640.10:FF:000013">
    <property type="entry name" value="37S ribosomal protein S18"/>
    <property type="match status" value="1"/>
</dbReference>
<reference evidence="5 6" key="1">
    <citation type="submission" date="2019-06" db="EMBL/GenBank/DDBJ databases">
        <title>Genome Sequence of the Brown Rot Fungal Pathogen Monilinia laxa.</title>
        <authorList>
            <person name="De Miccolis Angelini R.M."/>
            <person name="Landi L."/>
            <person name="Abate D."/>
            <person name="Pollastro S."/>
            <person name="Romanazzi G."/>
            <person name="Faretra F."/>
        </authorList>
    </citation>
    <scope>NUCLEOTIDE SEQUENCE [LARGE SCALE GENOMIC DNA]</scope>
    <source>
        <strain evidence="5 6">Mlax316</strain>
    </source>
</reference>
<gene>
    <name evidence="5" type="ORF">EYC80_007170</name>
</gene>
<sequence>MRSTASDIKIIFRGSSEELTSDTGIRPALDYASRFWYRATTSGLTLNRPNQSIMLPRLQCLNAVRNAVSIPSLGMRFSTSKIASADLPAAFETQNLDSNKISGLLSLVGVAENRKALRDEEIRRRNAYNRANPQTAAQDQATFTTRTELTKQIHRRWKAGDVYAPHDLSGVEMAKWKKRGKVTRDVFDVVAFDPLATGSYKNFSIMSEYVTPMGRIRGSKETGLRPVNQRKIAKAIRRSIGLGIMPSVHRHPEVLYKARERARENDNYKSGPMWDGARLVVSFSNKNYFWPKLPRSPRPHGINKACRSFHC</sequence>
<protein>
    <recommendedName>
        <fullName evidence="4">Small ribosomal subunit protein bS18m</fullName>
    </recommendedName>
</protein>
<evidence type="ECO:0000313" key="5">
    <source>
        <dbReference type="EMBL" id="KAB8295258.1"/>
    </source>
</evidence>
<evidence type="ECO:0000256" key="4">
    <source>
        <dbReference type="ARBA" id="ARBA00035264"/>
    </source>
</evidence>
<dbReference type="EMBL" id="VIGI01000010">
    <property type="protein sequence ID" value="KAB8295258.1"/>
    <property type="molecule type" value="Genomic_DNA"/>
</dbReference>
<dbReference type="GO" id="GO:0032543">
    <property type="term" value="P:mitochondrial translation"/>
    <property type="evidence" value="ECO:0007669"/>
    <property type="project" value="TreeGrafter"/>
</dbReference>
<keyword evidence="2" id="KW-0689">Ribosomal protein</keyword>
<evidence type="ECO:0000256" key="3">
    <source>
        <dbReference type="ARBA" id="ARBA00023274"/>
    </source>
</evidence>
<dbReference type="PANTHER" id="PTHR13479">
    <property type="entry name" value="30S RIBOSOMAL PROTEIN S18"/>
    <property type="match status" value="1"/>
</dbReference>
<dbReference type="InterPro" id="IPR001648">
    <property type="entry name" value="Ribosomal_bS18"/>
</dbReference>
<dbReference type="SUPFAM" id="SSF46911">
    <property type="entry name" value="Ribosomal protein S18"/>
    <property type="match status" value="1"/>
</dbReference>
<dbReference type="AlphaFoldDB" id="A0A5N6K0F5"/>
<evidence type="ECO:0000256" key="1">
    <source>
        <dbReference type="ARBA" id="ARBA00005589"/>
    </source>
</evidence>
<name>A0A5N6K0F5_MONLA</name>
<dbReference type="Proteomes" id="UP000326757">
    <property type="component" value="Unassembled WGS sequence"/>
</dbReference>
<keyword evidence="6" id="KW-1185">Reference proteome</keyword>
<dbReference type="GO" id="GO:0070181">
    <property type="term" value="F:small ribosomal subunit rRNA binding"/>
    <property type="evidence" value="ECO:0007669"/>
    <property type="project" value="TreeGrafter"/>
</dbReference>
<evidence type="ECO:0000313" key="6">
    <source>
        <dbReference type="Proteomes" id="UP000326757"/>
    </source>
</evidence>
<dbReference type="Gene3D" id="4.10.640.10">
    <property type="entry name" value="Ribosomal protein S18"/>
    <property type="match status" value="1"/>
</dbReference>